<dbReference type="Pfam" id="PF18941">
    <property type="entry name" value="DUF5688"/>
    <property type="match status" value="1"/>
</dbReference>
<sequence>MTFQSDSEKNLLFSFNHKGDKNMNLKLYKQFSDAYQQCIRSAFEDSAIRGEVRTVARGLPTEGITILFEQEGRYCPVIPVREAFLRAEMFDTWEEELADRAMEVFSDAEAEDLRIAVGQLEQPEYVAVYAANHRSDLEALKKNDMPYQVMGDMVLYYMFHAPLGDGRYYQAEVTNKHLASWKMRKSDFHNFVLEHSLVSMESKIYPLCEKIENVLEGISCCLNNGEAEDSLGYVVTGPGGAASVLYWDTLQELSRLMPDSFYILPYSEREAYILPDTMGALAPAFSIEDVHKNGNRQVRHSLAGYAISSHGFHYSPSENKNKLLTIREWLKGVNE</sequence>
<gene>
    <name evidence="1" type="ORF">DWX31_19655</name>
</gene>
<dbReference type="AlphaFoldDB" id="A0A3E3DJY1"/>
<evidence type="ECO:0000313" key="2">
    <source>
        <dbReference type="Proteomes" id="UP000261023"/>
    </source>
</evidence>
<dbReference type="OrthoDB" id="2084804at2"/>
<accession>A0A3E3DJY1</accession>
<organism evidence="1 2">
    <name type="scientific">Hungatella hathewayi</name>
    <dbReference type="NCBI Taxonomy" id="154046"/>
    <lineage>
        <taxon>Bacteria</taxon>
        <taxon>Bacillati</taxon>
        <taxon>Bacillota</taxon>
        <taxon>Clostridia</taxon>
        <taxon>Lachnospirales</taxon>
        <taxon>Lachnospiraceae</taxon>
        <taxon>Hungatella</taxon>
    </lineage>
</organism>
<dbReference type="EMBL" id="QTJW01000013">
    <property type="protein sequence ID" value="RGD68988.1"/>
    <property type="molecule type" value="Genomic_DNA"/>
</dbReference>
<proteinExistence type="predicted"/>
<comment type="caution">
    <text evidence="1">The sequence shown here is derived from an EMBL/GenBank/DDBJ whole genome shotgun (WGS) entry which is preliminary data.</text>
</comment>
<dbReference type="InterPro" id="IPR043743">
    <property type="entry name" value="DUF5688"/>
</dbReference>
<dbReference type="Proteomes" id="UP000261023">
    <property type="component" value="Unassembled WGS sequence"/>
</dbReference>
<name>A0A3E3DJY1_9FIRM</name>
<evidence type="ECO:0000313" key="1">
    <source>
        <dbReference type="EMBL" id="RGD68988.1"/>
    </source>
</evidence>
<reference evidence="1 2" key="1">
    <citation type="submission" date="2018-08" db="EMBL/GenBank/DDBJ databases">
        <title>A genome reference for cultivated species of the human gut microbiota.</title>
        <authorList>
            <person name="Zou Y."/>
            <person name="Xue W."/>
            <person name="Luo G."/>
        </authorList>
    </citation>
    <scope>NUCLEOTIDE SEQUENCE [LARGE SCALE GENOMIC DNA]</scope>
    <source>
        <strain evidence="1 2">AF19-13AC</strain>
    </source>
</reference>
<protein>
    <submittedName>
        <fullName evidence="1">Uncharacterized protein</fullName>
    </submittedName>
</protein>